<organism evidence="1 2">
    <name type="scientific">Acidisoma cellulosilyticum</name>
    <dbReference type="NCBI Taxonomy" id="2802395"/>
    <lineage>
        <taxon>Bacteria</taxon>
        <taxon>Pseudomonadati</taxon>
        <taxon>Pseudomonadota</taxon>
        <taxon>Alphaproteobacteria</taxon>
        <taxon>Acetobacterales</taxon>
        <taxon>Acidocellaceae</taxon>
        <taxon>Acidisoma</taxon>
    </lineage>
</organism>
<name>A0A964E616_9PROT</name>
<reference evidence="1 2" key="1">
    <citation type="journal article" date="2021" name="Microorganisms">
        <title>Acidisoma silvae sp. nov. and Acidisomacellulosilytica sp. nov., Two Acidophilic Bacteria Isolated from Decaying Wood, Hydrolyzing Cellulose and Producing Poly-3-hydroxybutyrate.</title>
        <authorList>
            <person name="Mieszkin S."/>
            <person name="Pouder E."/>
            <person name="Uroz S."/>
            <person name="Simon-Colin C."/>
            <person name="Alain K."/>
        </authorList>
    </citation>
    <scope>NUCLEOTIDE SEQUENCE [LARGE SCALE GENOMIC DNA]</scope>
    <source>
        <strain evidence="1 2">HW T5.17</strain>
    </source>
</reference>
<gene>
    <name evidence="1" type="ORF">ACELLULO517_22940</name>
</gene>
<evidence type="ECO:0000313" key="1">
    <source>
        <dbReference type="EMBL" id="MCB8883124.1"/>
    </source>
</evidence>
<comment type="caution">
    <text evidence="1">The sequence shown here is derived from an EMBL/GenBank/DDBJ whole genome shotgun (WGS) entry which is preliminary data.</text>
</comment>
<protein>
    <recommendedName>
        <fullName evidence="3">Transposase IS204/IS1001/IS1096/IS1165 zinc-finger domain-containing protein</fullName>
    </recommendedName>
</protein>
<sequence length="64" mass="7182">MACDARSSHRHGGCVRNLRDLPAQGAAVTLRVRMARWRCLNSDCAQMTFGDRLPQMMTPYSRAS</sequence>
<proteinExistence type="predicted"/>
<dbReference type="EMBL" id="JAESVA010000011">
    <property type="protein sequence ID" value="MCB8883124.1"/>
    <property type="molecule type" value="Genomic_DNA"/>
</dbReference>
<accession>A0A964E616</accession>
<keyword evidence="2" id="KW-1185">Reference proteome</keyword>
<dbReference type="AlphaFoldDB" id="A0A964E616"/>
<evidence type="ECO:0008006" key="3">
    <source>
        <dbReference type="Google" id="ProtNLM"/>
    </source>
</evidence>
<evidence type="ECO:0000313" key="2">
    <source>
        <dbReference type="Proteomes" id="UP000721844"/>
    </source>
</evidence>
<dbReference type="Proteomes" id="UP000721844">
    <property type="component" value="Unassembled WGS sequence"/>
</dbReference>